<accession>A0A0M0G942</accession>
<evidence type="ECO:0000313" key="2">
    <source>
        <dbReference type="EMBL" id="KON86037.1"/>
    </source>
</evidence>
<comment type="caution">
    <text evidence="2">The sequence shown here is derived from an EMBL/GenBank/DDBJ whole genome shotgun (WGS) entry which is preliminary data.</text>
</comment>
<evidence type="ECO:0000256" key="1">
    <source>
        <dbReference type="SAM" id="Phobius"/>
    </source>
</evidence>
<reference evidence="3" key="1">
    <citation type="submission" date="2015-07" db="EMBL/GenBank/DDBJ databases">
        <title>Fjat-10036 dsm4.</title>
        <authorList>
            <person name="Liu B."/>
            <person name="Wang J."/>
            <person name="Zhu Y."/>
            <person name="Liu G."/>
            <person name="Chen Q."/>
            <person name="Chen Z."/>
            <person name="Lan J."/>
            <person name="Che J."/>
            <person name="Ge C."/>
            <person name="Shi H."/>
            <person name="Pan Z."/>
            <person name="Liu X."/>
        </authorList>
    </citation>
    <scope>NUCLEOTIDE SEQUENCE [LARGE SCALE GENOMIC DNA]</scope>
    <source>
        <strain evidence="3">DSM 4</strain>
    </source>
</reference>
<name>A0A0M0G942_SPOGL</name>
<protein>
    <submittedName>
        <fullName evidence="2">Uncharacterized protein</fullName>
    </submittedName>
</protein>
<keyword evidence="3" id="KW-1185">Reference proteome</keyword>
<dbReference type="AlphaFoldDB" id="A0A0M0G942"/>
<keyword evidence="1" id="KW-0812">Transmembrane</keyword>
<dbReference type="Proteomes" id="UP000037109">
    <property type="component" value="Unassembled WGS sequence"/>
</dbReference>
<feature type="transmembrane region" description="Helical" evidence="1">
    <location>
        <begin position="50"/>
        <end position="73"/>
    </location>
</feature>
<organism evidence="2 3">
    <name type="scientific">Sporosarcina globispora</name>
    <name type="common">Bacillus globisporus</name>
    <dbReference type="NCBI Taxonomy" id="1459"/>
    <lineage>
        <taxon>Bacteria</taxon>
        <taxon>Bacillati</taxon>
        <taxon>Bacillota</taxon>
        <taxon>Bacilli</taxon>
        <taxon>Bacillales</taxon>
        <taxon>Caryophanaceae</taxon>
        <taxon>Sporosarcina</taxon>
    </lineage>
</organism>
<proteinExistence type="predicted"/>
<evidence type="ECO:0000313" key="3">
    <source>
        <dbReference type="Proteomes" id="UP000037109"/>
    </source>
</evidence>
<keyword evidence="1" id="KW-0472">Membrane</keyword>
<gene>
    <name evidence="2" type="ORF">AF332_03875</name>
</gene>
<dbReference type="EMBL" id="LGUF01000007">
    <property type="protein sequence ID" value="KON86037.1"/>
    <property type="molecule type" value="Genomic_DNA"/>
</dbReference>
<keyword evidence="1" id="KW-1133">Transmembrane helix</keyword>
<sequence length="111" mass="12291">MNDKSGRINSVFWVSAVVITFLVLLGAIGPNLFASAAAKAFDFTTYAFGWFYFISVLFLSYSVSFWLSVNLAASSLGMMKIKRIIHFSHGSGCYLAQVLELDWFSGELPSQ</sequence>
<dbReference type="PATRIC" id="fig|1459.3.peg.797"/>
<feature type="transmembrane region" description="Helical" evidence="1">
    <location>
        <begin position="12"/>
        <end position="38"/>
    </location>
</feature>